<reference evidence="1" key="1">
    <citation type="submission" date="2022-02" db="EMBL/GenBank/DDBJ databases">
        <title>Halalkalibacter sp. nov. isolated from Lonar Lake, India.</title>
        <authorList>
            <person name="Joshi A."/>
            <person name="Thite S."/>
            <person name="Lodha T."/>
        </authorList>
    </citation>
    <scope>NUCLEOTIDE SEQUENCE</scope>
    <source>
        <strain evidence="1">MEB205</strain>
    </source>
</reference>
<evidence type="ECO:0000313" key="2">
    <source>
        <dbReference type="Proteomes" id="UP001139150"/>
    </source>
</evidence>
<name>A0A9X2A2Q9_9BACI</name>
<protein>
    <recommendedName>
        <fullName evidence="3">DUF4367 domain-containing protein</fullName>
    </recommendedName>
</protein>
<keyword evidence="2" id="KW-1185">Reference proteome</keyword>
<sequence length="193" mass="22686">MQLKRNIFLVMVIFCTFICGVSSETVSAKTISESRPFEEIYPEIGYKTVEEAVKEFELHFKQDLKLPLRLPPISFTHHFGRFTDADGDINDSLELEFINDKSPENHYFIFVRSIEHKIPIKDKRIVKLYKLKNGYEAKFINVSESFEALVFERDNWQYMLNIPKRISKKVTPEMLVEVANSIDYPDEKKNPLE</sequence>
<accession>A0A9X2A2Q9</accession>
<evidence type="ECO:0000313" key="1">
    <source>
        <dbReference type="EMBL" id="MCL7745553.1"/>
    </source>
</evidence>
<organism evidence="1 2">
    <name type="scientific">Halalkalibacter alkaliphilus</name>
    <dbReference type="NCBI Taxonomy" id="2917993"/>
    <lineage>
        <taxon>Bacteria</taxon>
        <taxon>Bacillati</taxon>
        <taxon>Bacillota</taxon>
        <taxon>Bacilli</taxon>
        <taxon>Bacillales</taxon>
        <taxon>Bacillaceae</taxon>
        <taxon>Halalkalibacter</taxon>
    </lineage>
</organism>
<dbReference type="EMBL" id="JAKRYL010000001">
    <property type="protein sequence ID" value="MCL7745553.1"/>
    <property type="molecule type" value="Genomic_DNA"/>
</dbReference>
<comment type="caution">
    <text evidence="1">The sequence shown here is derived from an EMBL/GenBank/DDBJ whole genome shotgun (WGS) entry which is preliminary data.</text>
</comment>
<evidence type="ECO:0008006" key="3">
    <source>
        <dbReference type="Google" id="ProtNLM"/>
    </source>
</evidence>
<dbReference type="Proteomes" id="UP001139150">
    <property type="component" value="Unassembled WGS sequence"/>
</dbReference>
<dbReference type="AlphaFoldDB" id="A0A9X2A2Q9"/>
<proteinExistence type="predicted"/>
<gene>
    <name evidence="1" type="ORF">MF646_00315</name>
</gene>